<comment type="caution">
    <text evidence="3">The sequence shown here is derived from an EMBL/GenBank/DDBJ whole genome shotgun (WGS) entry which is preliminary data.</text>
</comment>
<feature type="signal peptide" evidence="2">
    <location>
        <begin position="1"/>
        <end position="29"/>
    </location>
</feature>
<protein>
    <recommendedName>
        <fullName evidence="5">DUF4367 domain-containing protein</fullName>
    </recommendedName>
</protein>
<reference evidence="3 4" key="2">
    <citation type="submission" date="2009-02" db="EMBL/GenBank/DDBJ databases">
        <title>Draft genome sequence of Holdemania filiformis DSM 12042.</title>
        <authorList>
            <person name="Sudarsanam P."/>
            <person name="Ley R."/>
            <person name="Guruge J."/>
            <person name="Turnbaugh P.J."/>
            <person name="Mahowald M."/>
            <person name="Liep D."/>
            <person name="Gordon J."/>
        </authorList>
    </citation>
    <scope>NUCLEOTIDE SEQUENCE [LARGE SCALE GENOMIC DNA]</scope>
    <source>
        <strain evidence="3 4">DSM 12042</strain>
    </source>
</reference>
<sequence>MMKKTILRYAAVCLGFALILGGCSRNNNSATPTPSMTPSASPESSMTPTETVEPIASIQDVLDHFQNNNYTFNQVTPIENTDFNALEGTSFQYNDQVYYLYRFDPANEESQKMLNYASQNGRMKVNANGQETEYYAYVNGNTALIYDSKEMIEDLKEIYSQYRNSTTQGQ</sequence>
<dbReference type="Proteomes" id="UP000005950">
    <property type="component" value="Unassembled WGS sequence"/>
</dbReference>
<dbReference type="EMBL" id="ACCF01000113">
    <property type="protein sequence ID" value="EEF67824.1"/>
    <property type="molecule type" value="Genomic_DNA"/>
</dbReference>
<dbReference type="PROSITE" id="PS51257">
    <property type="entry name" value="PROKAR_LIPOPROTEIN"/>
    <property type="match status" value="1"/>
</dbReference>
<feature type="chain" id="PRO_5002893575" description="DUF4367 domain-containing protein" evidence="2">
    <location>
        <begin position="30"/>
        <end position="170"/>
    </location>
</feature>
<dbReference type="AlphaFoldDB" id="B9Y868"/>
<evidence type="ECO:0000313" key="3">
    <source>
        <dbReference type="EMBL" id="EEF67824.1"/>
    </source>
</evidence>
<evidence type="ECO:0000256" key="2">
    <source>
        <dbReference type="SAM" id="SignalP"/>
    </source>
</evidence>
<evidence type="ECO:0008006" key="5">
    <source>
        <dbReference type="Google" id="ProtNLM"/>
    </source>
</evidence>
<dbReference type="STRING" id="545696.HOLDEFILI_02015"/>
<organism evidence="3 4">
    <name type="scientific">Holdemania filiformis DSM 12042</name>
    <dbReference type="NCBI Taxonomy" id="545696"/>
    <lineage>
        <taxon>Bacteria</taxon>
        <taxon>Bacillati</taxon>
        <taxon>Bacillota</taxon>
        <taxon>Erysipelotrichia</taxon>
        <taxon>Erysipelotrichales</taxon>
        <taxon>Erysipelotrichaceae</taxon>
        <taxon>Holdemania</taxon>
    </lineage>
</organism>
<reference evidence="3 4" key="1">
    <citation type="submission" date="2008-12" db="EMBL/GenBank/DDBJ databases">
        <authorList>
            <person name="Fulton L."/>
            <person name="Clifton S."/>
            <person name="Fulton B."/>
            <person name="Xu J."/>
            <person name="Minx P."/>
            <person name="Pepin K.H."/>
            <person name="Johnson M."/>
            <person name="Bhonagiri V."/>
            <person name="Nash W.E."/>
            <person name="Mardis E.R."/>
            <person name="Wilson R.K."/>
        </authorList>
    </citation>
    <scope>NUCLEOTIDE SEQUENCE [LARGE SCALE GENOMIC DNA]</scope>
    <source>
        <strain evidence="3 4">DSM 12042</strain>
    </source>
</reference>
<feature type="region of interest" description="Disordered" evidence="1">
    <location>
        <begin position="29"/>
        <end position="48"/>
    </location>
</feature>
<proteinExistence type="predicted"/>
<evidence type="ECO:0000256" key="1">
    <source>
        <dbReference type="SAM" id="MobiDB-lite"/>
    </source>
</evidence>
<name>B9Y868_9FIRM</name>
<evidence type="ECO:0000313" key="4">
    <source>
        <dbReference type="Proteomes" id="UP000005950"/>
    </source>
</evidence>
<accession>B9Y868</accession>
<dbReference type="eggNOG" id="ENOG50336SE">
    <property type="taxonomic scope" value="Bacteria"/>
</dbReference>
<dbReference type="HOGENOM" id="CLU_1568620_0_0_9"/>
<keyword evidence="2" id="KW-0732">Signal</keyword>
<gene>
    <name evidence="3" type="ORF">HOLDEFILI_02015</name>
</gene>